<dbReference type="Gene3D" id="3.40.50.1010">
    <property type="entry name" value="5'-nuclease"/>
    <property type="match status" value="1"/>
</dbReference>
<organism evidence="2">
    <name type="scientific">Sulfurisphaera javensis</name>
    <dbReference type="NCBI Taxonomy" id="2049879"/>
    <lineage>
        <taxon>Archaea</taxon>
        <taxon>Thermoproteota</taxon>
        <taxon>Thermoprotei</taxon>
        <taxon>Sulfolobales</taxon>
        <taxon>Sulfolobaceae</taxon>
        <taxon>Sulfurisphaera</taxon>
    </lineage>
</organism>
<dbReference type="Pfam" id="PF01850">
    <property type="entry name" value="PIN"/>
    <property type="match status" value="1"/>
</dbReference>
<reference evidence="2" key="1">
    <citation type="submission" date="2024-03" db="EMBL/GenBank/DDBJ databases">
        <title>Complete genome sequence of Sulfurisphaera javensis strain KD-1.</title>
        <authorList>
            <person name="Sakai H."/>
            <person name="Nur N."/>
            <person name="Suwanto A."/>
            <person name="Kurosawa N."/>
        </authorList>
    </citation>
    <scope>NUCLEOTIDE SEQUENCE</scope>
    <source>
        <strain evidence="2">KD-1</strain>
    </source>
</reference>
<feature type="domain" description="PIN" evidence="1">
    <location>
        <begin position="3"/>
        <end position="121"/>
    </location>
</feature>
<dbReference type="SUPFAM" id="SSF88723">
    <property type="entry name" value="PIN domain-like"/>
    <property type="match status" value="1"/>
</dbReference>
<gene>
    <name evidence="2" type="ORF">SJAV_16750</name>
</gene>
<proteinExistence type="predicted"/>
<dbReference type="InterPro" id="IPR029060">
    <property type="entry name" value="PIN-like_dom_sf"/>
</dbReference>
<name>A0AAT9GS09_9CREN</name>
<dbReference type="InterPro" id="IPR002716">
    <property type="entry name" value="PIN_dom"/>
</dbReference>
<evidence type="ECO:0000259" key="1">
    <source>
        <dbReference type="Pfam" id="PF01850"/>
    </source>
</evidence>
<dbReference type="AlphaFoldDB" id="A0AAT9GS09"/>
<accession>A0AAT9GS09</accession>
<dbReference type="RefSeq" id="WP_369609302.1">
    <property type="nucleotide sequence ID" value="NZ_AP031322.1"/>
</dbReference>
<evidence type="ECO:0000313" key="2">
    <source>
        <dbReference type="EMBL" id="BFH73731.1"/>
    </source>
</evidence>
<dbReference type="KEGG" id="sjv:SJAV_16750"/>
<protein>
    <submittedName>
        <fullName evidence="2">PIN domain-containing protein</fullName>
    </submittedName>
</protein>
<dbReference type="GeneID" id="92354629"/>
<sequence>MKVLIDTSFILPILGIEVEGVEDEIKKFPSHEIYYTEISILESFWVIKRIEKKTKIDMKRVKEGLRSLRLFKLVKIPFNAYVNAYKLKEKHSDFIDLLLYFTAKYYSLKFLTLDRKIKELDTSSIVIDSLS</sequence>
<dbReference type="EMBL" id="AP031322">
    <property type="protein sequence ID" value="BFH73731.1"/>
    <property type="molecule type" value="Genomic_DNA"/>
</dbReference>